<proteinExistence type="predicted"/>
<sequence>MFADLVDGHLLFALRVSHPSIIVSIDRSGPGPRVDLRDAVGHAAHAELADGGLVSVSGDRPGLRGALRSGHQLWRARGRPDQWDFGITVTRLGQTVWADGKDRGPYTR</sequence>
<gene>
    <name evidence="1" type="ORF">FEF34_37970</name>
</gene>
<dbReference type="EMBL" id="VAWE01000002">
    <property type="protein sequence ID" value="TLQ39192.1"/>
    <property type="molecule type" value="Genomic_DNA"/>
</dbReference>
<accession>A0A5R9DWF6</accession>
<keyword evidence="2" id="KW-1185">Reference proteome</keyword>
<name>A0A5R9DWF6_9ACTN</name>
<evidence type="ECO:0000313" key="1">
    <source>
        <dbReference type="EMBL" id="TLQ39192.1"/>
    </source>
</evidence>
<dbReference type="OrthoDB" id="5143400at2"/>
<protein>
    <submittedName>
        <fullName evidence="1">Uncharacterized protein</fullName>
    </submittedName>
</protein>
<reference evidence="1 2" key="1">
    <citation type="submission" date="2019-05" db="EMBL/GenBank/DDBJ databases">
        <title>Streptomyces marianii sp. nov., a novel marine actinomycete from southern coast of India.</title>
        <authorList>
            <person name="Iniyan A.M."/>
            <person name="Wink J."/>
            <person name="Ramprasad E."/>
            <person name="Ramana C.V."/>
            <person name="Bunk B."/>
            <person name="Sproer C."/>
            <person name="Joseph F.-J.R.S."/>
            <person name="Vincent S.G.P."/>
        </authorList>
    </citation>
    <scope>NUCLEOTIDE SEQUENCE [LARGE SCALE GENOMIC DNA]</scope>
    <source>
        <strain evidence="1 2">ICN19</strain>
    </source>
</reference>
<dbReference type="Proteomes" id="UP000305921">
    <property type="component" value="Unassembled WGS sequence"/>
</dbReference>
<comment type="caution">
    <text evidence="1">The sequence shown here is derived from an EMBL/GenBank/DDBJ whole genome shotgun (WGS) entry which is preliminary data.</text>
</comment>
<evidence type="ECO:0000313" key="2">
    <source>
        <dbReference type="Proteomes" id="UP000305921"/>
    </source>
</evidence>
<organism evidence="1 2">
    <name type="scientific">Streptomyces marianii</name>
    <dbReference type="NCBI Taxonomy" id="1817406"/>
    <lineage>
        <taxon>Bacteria</taxon>
        <taxon>Bacillati</taxon>
        <taxon>Actinomycetota</taxon>
        <taxon>Actinomycetes</taxon>
        <taxon>Kitasatosporales</taxon>
        <taxon>Streptomycetaceae</taxon>
        <taxon>Streptomyces</taxon>
    </lineage>
</organism>
<dbReference type="AlphaFoldDB" id="A0A5R9DWF6"/>